<dbReference type="EMBL" id="MU275844">
    <property type="protein sequence ID" value="KAI0052642.1"/>
    <property type="molecule type" value="Genomic_DNA"/>
</dbReference>
<comment type="caution">
    <text evidence="1">The sequence shown here is derived from an EMBL/GenBank/DDBJ whole genome shotgun (WGS) entry which is preliminary data.</text>
</comment>
<dbReference type="Proteomes" id="UP000814033">
    <property type="component" value="Unassembled WGS sequence"/>
</dbReference>
<name>A0ACB8S8Y4_9AGAM</name>
<organism evidence="1 2">
    <name type="scientific">Auriscalpium vulgare</name>
    <dbReference type="NCBI Taxonomy" id="40419"/>
    <lineage>
        <taxon>Eukaryota</taxon>
        <taxon>Fungi</taxon>
        <taxon>Dikarya</taxon>
        <taxon>Basidiomycota</taxon>
        <taxon>Agaricomycotina</taxon>
        <taxon>Agaricomycetes</taxon>
        <taxon>Russulales</taxon>
        <taxon>Auriscalpiaceae</taxon>
        <taxon>Auriscalpium</taxon>
    </lineage>
</organism>
<evidence type="ECO:0000313" key="2">
    <source>
        <dbReference type="Proteomes" id="UP000814033"/>
    </source>
</evidence>
<reference evidence="1" key="1">
    <citation type="submission" date="2021-02" db="EMBL/GenBank/DDBJ databases">
        <authorList>
            <consortium name="DOE Joint Genome Institute"/>
            <person name="Ahrendt S."/>
            <person name="Looney B.P."/>
            <person name="Miyauchi S."/>
            <person name="Morin E."/>
            <person name="Drula E."/>
            <person name="Courty P.E."/>
            <person name="Chicoki N."/>
            <person name="Fauchery L."/>
            <person name="Kohler A."/>
            <person name="Kuo A."/>
            <person name="Labutti K."/>
            <person name="Pangilinan J."/>
            <person name="Lipzen A."/>
            <person name="Riley R."/>
            <person name="Andreopoulos W."/>
            <person name="He G."/>
            <person name="Johnson J."/>
            <person name="Barry K.W."/>
            <person name="Grigoriev I.V."/>
            <person name="Nagy L."/>
            <person name="Hibbett D."/>
            <person name="Henrissat B."/>
            <person name="Matheny P.B."/>
            <person name="Labbe J."/>
            <person name="Martin F."/>
        </authorList>
    </citation>
    <scope>NUCLEOTIDE SEQUENCE</scope>
    <source>
        <strain evidence="1">FP105234-sp</strain>
    </source>
</reference>
<keyword evidence="2" id="KW-1185">Reference proteome</keyword>
<proteinExistence type="predicted"/>
<accession>A0ACB8S8Y4</accession>
<gene>
    <name evidence="1" type="ORF">FA95DRAFT_1483311</name>
</gene>
<evidence type="ECO:0000313" key="1">
    <source>
        <dbReference type="EMBL" id="KAI0052642.1"/>
    </source>
</evidence>
<protein>
    <submittedName>
        <fullName evidence="1">Uncharacterized protein</fullName>
    </submittedName>
</protein>
<sequence length="558" mass="61750">MLPWLHVLSLSLSLAVPANTASTLLGVNPKLLARYAPDAAQKWTCLDRSKQIPWTAVNDDYCDCPDGSDEPGSSACSTGVFWCANDGHIGASIHSSRVNDGLCEYECCDGSDEASGACPNICKEVGEAYRNKVEAERKLRKTGSKIRSTYVAYAQKEKKRLEGVISAAEKDISEKEKEVARLKDIADRTEAISAEELERKKSSPLYITLLSQSTALKSLRREHEAAVARSKALEDILDSLRSNYNPNYQDMAVLEAVRSYEYQANLPHIGSAEAEANEEGSDEEDEEAKEDTKSSEIPEGEWSAEELEHQLDTLVHTDYVSLLVEHEKHIGADTDDPVYDITAYLPDSLIPQYEVLRTFLSTWLPKLGIIKAVVPGGGAADANKAREAYNAAERNLDQTKKDLDTAKEDLSDLFDVKGFGPQGEWKKLEGTCLSKDTGEYTYEVCLFDEARQKANHGGSTFSLGQVSNYFVFLKFSSWNTSPDATPGSPEYYSRQVYTQGTKCWNGPHRSVTVYLSCGTENTLNTIVELEKCEYQFIGTTPALCLPLDEAESKPRDEL</sequence>
<reference evidence="1" key="2">
    <citation type="journal article" date="2022" name="New Phytol.">
        <title>Evolutionary transition to the ectomycorrhizal habit in the genomes of a hyperdiverse lineage of mushroom-forming fungi.</title>
        <authorList>
            <person name="Looney B."/>
            <person name="Miyauchi S."/>
            <person name="Morin E."/>
            <person name="Drula E."/>
            <person name="Courty P.E."/>
            <person name="Kohler A."/>
            <person name="Kuo A."/>
            <person name="LaButti K."/>
            <person name="Pangilinan J."/>
            <person name="Lipzen A."/>
            <person name="Riley R."/>
            <person name="Andreopoulos W."/>
            <person name="He G."/>
            <person name="Johnson J."/>
            <person name="Nolan M."/>
            <person name="Tritt A."/>
            <person name="Barry K.W."/>
            <person name="Grigoriev I.V."/>
            <person name="Nagy L.G."/>
            <person name="Hibbett D."/>
            <person name="Henrissat B."/>
            <person name="Matheny P.B."/>
            <person name="Labbe J."/>
            <person name="Martin F.M."/>
        </authorList>
    </citation>
    <scope>NUCLEOTIDE SEQUENCE</scope>
    <source>
        <strain evidence="1">FP105234-sp</strain>
    </source>
</reference>